<sequence length="199" mass="21851">MLGRRKQPEAPVQQAPAGPGKNKPTPKRSAAVAARKQPLVAAKPTGPRGKATKDQKDAQRVDRANARARMMAGDEAYLPARDKGPVRRYVRDVVDARRSIGEYLLPLMLVFLVLSYAGQSQATRGSAVFTAIFGLIYLVVVASAVDAFLLARRLKKEVNARFGDGTWSGLTTYAVMRTFQIRRTRVPKPGVDRGQPPRR</sequence>
<name>A0ABQ6JQU5_9ACTN</name>
<proteinExistence type="predicted"/>
<comment type="caution">
    <text evidence="3">The sequence shown here is derived from an EMBL/GenBank/DDBJ whole genome shotgun (WGS) entry which is preliminary data.</text>
</comment>
<evidence type="ECO:0000313" key="4">
    <source>
        <dbReference type="Proteomes" id="UP001157017"/>
    </source>
</evidence>
<keyword evidence="4" id="KW-1185">Reference proteome</keyword>
<dbReference type="Pfam" id="PF11241">
    <property type="entry name" value="DUF3043"/>
    <property type="match status" value="1"/>
</dbReference>
<keyword evidence="2" id="KW-1133">Transmembrane helix</keyword>
<keyword evidence="2" id="KW-0472">Membrane</keyword>
<feature type="region of interest" description="Disordered" evidence="1">
    <location>
        <begin position="1"/>
        <end position="61"/>
    </location>
</feature>
<feature type="compositionally biased region" description="Basic and acidic residues" evidence="1">
    <location>
        <begin position="51"/>
        <end position="61"/>
    </location>
</feature>
<evidence type="ECO:0000256" key="1">
    <source>
        <dbReference type="SAM" id="MobiDB-lite"/>
    </source>
</evidence>
<organism evidence="3 4">
    <name type="scientific">Angustibacter aerolatus</name>
    <dbReference type="NCBI Taxonomy" id="1162965"/>
    <lineage>
        <taxon>Bacteria</taxon>
        <taxon>Bacillati</taxon>
        <taxon>Actinomycetota</taxon>
        <taxon>Actinomycetes</taxon>
        <taxon>Kineosporiales</taxon>
        <taxon>Kineosporiaceae</taxon>
    </lineage>
</organism>
<keyword evidence="2" id="KW-0812">Transmembrane</keyword>
<dbReference type="InterPro" id="IPR021403">
    <property type="entry name" value="DUF3043"/>
</dbReference>
<dbReference type="Proteomes" id="UP001157017">
    <property type="component" value="Unassembled WGS sequence"/>
</dbReference>
<dbReference type="EMBL" id="BSUZ01000001">
    <property type="protein sequence ID" value="GMA89061.1"/>
    <property type="molecule type" value="Genomic_DNA"/>
</dbReference>
<feature type="transmembrane region" description="Helical" evidence="2">
    <location>
        <begin position="129"/>
        <end position="151"/>
    </location>
</feature>
<protein>
    <recommendedName>
        <fullName evidence="5">DUF3043 domain-containing protein</fullName>
    </recommendedName>
</protein>
<evidence type="ECO:0008006" key="5">
    <source>
        <dbReference type="Google" id="ProtNLM"/>
    </source>
</evidence>
<reference evidence="4" key="1">
    <citation type="journal article" date="2019" name="Int. J. Syst. Evol. Microbiol.">
        <title>The Global Catalogue of Microorganisms (GCM) 10K type strain sequencing project: providing services to taxonomists for standard genome sequencing and annotation.</title>
        <authorList>
            <consortium name="The Broad Institute Genomics Platform"/>
            <consortium name="The Broad Institute Genome Sequencing Center for Infectious Disease"/>
            <person name="Wu L."/>
            <person name="Ma J."/>
        </authorList>
    </citation>
    <scope>NUCLEOTIDE SEQUENCE [LARGE SCALE GENOMIC DNA]</scope>
    <source>
        <strain evidence="4">NBRC 108730</strain>
    </source>
</reference>
<accession>A0ABQ6JQU5</accession>
<feature type="transmembrane region" description="Helical" evidence="2">
    <location>
        <begin position="100"/>
        <end position="117"/>
    </location>
</feature>
<evidence type="ECO:0000313" key="3">
    <source>
        <dbReference type="EMBL" id="GMA89061.1"/>
    </source>
</evidence>
<evidence type="ECO:0000256" key="2">
    <source>
        <dbReference type="SAM" id="Phobius"/>
    </source>
</evidence>
<gene>
    <name evidence="3" type="ORF">GCM10025868_43110</name>
</gene>